<dbReference type="Proteomes" id="UP000784294">
    <property type="component" value="Unassembled WGS sequence"/>
</dbReference>
<sequence length="113" mass="12438">MSGDNSTRVECICVWSIGPERRRVDQSIAPPCLHVNNDEFAPSACRPVCQSLFLTATVAQSSRHSVNRSFEEYFTWLLRFSPPVSSVSPSATATLVFDAHSDMDVGVQFRGAT</sequence>
<name>A0A448XSS6_9PLAT</name>
<organism evidence="1 2">
    <name type="scientific">Protopolystoma xenopodis</name>
    <dbReference type="NCBI Taxonomy" id="117903"/>
    <lineage>
        <taxon>Eukaryota</taxon>
        <taxon>Metazoa</taxon>
        <taxon>Spiralia</taxon>
        <taxon>Lophotrochozoa</taxon>
        <taxon>Platyhelminthes</taxon>
        <taxon>Monogenea</taxon>
        <taxon>Polyopisthocotylea</taxon>
        <taxon>Polystomatidea</taxon>
        <taxon>Polystomatidae</taxon>
        <taxon>Protopolystoma</taxon>
    </lineage>
</organism>
<evidence type="ECO:0000313" key="1">
    <source>
        <dbReference type="EMBL" id="VEL44116.1"/>
    </source>
</evidence>
<comment type="caution">
    <text evidence="1">The sequence shown here is derived from an EMBL/GenBank/DDBJ whole genome shotgun (WGS) entry which is preliminary data.</text>
</comment>
<reference evidence="1" key="1">
    <citation type="submission" date="2018-11" db="EMBL/GenBank/DDBJ databases">
        <authorList>
            <consortium name="Pathogen Informatics"/>
        </authorList>
    </citation>
    <scope>NUCLEOTIDE SEQUENCE</scope>
</reference>
<gene>
    <name evidence="1" type="ORF">PXEA_LOCUS37556</name>
</gene>
<keyword evidence="2" id="KW-1185">Reference proteome</keyword>
<protein>
    <submittedName>
        <fullName evidence="1">Uncharacterized protein</fullName>
    </submittedName>
</protein>
<evidence type="ECO:0000313" key="2">
    <source>
        <dbReference type="Proteomes" id="UP000784294"/>
    </source>
</evidence>
<dbReference type="AlphaFoldDB" id="A0A448XSS6"/>
<accession>A0A448XSS6</accession>
<proteinExistence type="predicted"/>
<dbReference type="EMBL" id="CAAALY010289924">
    <property type="protein sequence ID" value="VEL44116.1"/>
    <property type="molecule type" value="Genomic_DNA"/>
</dbReference>